<evidence type="ECO:0000313" key="2">
    <source>
        <dbReference type="EMBL" id="CAH2233526.1"/>
    </source>
</evidence>
<sequence>MNWLPLLCTVLAFISFIESRSSKKTKNTKKYLTRAEYFETILKYAHRMDSLLKITCEDNKDWLTETYTNNGYMISYNLDGLNEATLDVKIQNRVLFTIIEQTNNLDPFVDVRMLPMMVDVKRAEWYVVNRMLKVVVPFSVRLTETMPKTCEFDDSDFVVPETIEVFGP</sequence>
<comment type="caution">
    <text evidence="2">The sequence shown here is derived from an EMBL/GenBank/DDBJ whole genome shotgun (WGS) entry which is preliminary data.</text>
</comment>
<accession>A0A8S4RE92</accession>
<name>A0A8S4RE92_9NEOP</name>
<proteinExistence type="predicted"/>
<gene>
    <name evidence="2" type="primary">jg10808</name>
    <name evidence="2" type="ORF">PAEG_LOCUS11481</name>
</gene>
<feature type="chain" id="PRO_5035881235" evidence="1">
    <location>
        <begin position="20"/>
        <end position="168"/>
    </location>
</feature>
<organism evidence="2 3">
    <name type="scientific">Pararge aegeria aegeria</name>
    <dbReference type="NCBI Taxonomy" id="348720"/>
    <lineage>
        <taxon>Eukaryota</taxon>
        <taxon>Metazoa</taxon>
        <taxon>Ecdysozoa</taxon>
        <taxon>Arthropoda</taxon>
        <taxon>Hexapoda</taxon>
        <taxon>Insecta</taxon>
        <taxon>Pterygota</taxon>
        <taxon>Neoptera</taxon>
        <taxon>Endopterygota</taxon>
        <taxon>Lepidoptera</taxon>
        <taxon>Glossata</taxon>
        <taxon>Ditrysia</taxon>
        <taxon>Papilionoidea</taxon>
        <taxon>Nymphalidae</taxon>
        <taxon>Satyrinae</taxon>
        <taxon>Satyrini</taxon>
        <taxon>Parargina</taxon>
        <taxon>Pararge</taxon>
    </lineage>
</organism>
<protein>
    <submittedName>
        <fullName evidence="2">Jg10808 protein</fullName>
    </submittedName>
</protein>
<evidence type="ECO:0000313" key="3">
    <source>
        <dbReference type="Proteomes" id="UP000838756"/>
    </source>
</evidence>
<dbReference type="EMBL" id="CAKXAJ010024976">
    <property type="protein sequence ID" value="CAH2233526.1"/>
    <property type="molecule type" value="Genomic_DNA"/>
</dbReference>
<dbReference type="Proteomes" id="UP000838756">
    <property type="component" value="Unassembled WGS sequence"/>
</dbReference>
<dbReference type="OrthoDB" id="7489956at2759"/>
<feature type="signal peptide" evidence="1">
    <location>
        <begin position="1"/>
        <end position="19"/>
    </location>
</feature>
<keyword evidence="3" id="KW-1185">Reference proteome</keyword>
<dbReference type="AlphaFoldDB" id="A0A8S4RE92"/>
<reference evidence="2" key="1">
    <citation type="submission" date="2022-03" db="EMBL/GenBank/DDBJ databases">
        <authorList>
            <person name="Lindestad O."/>
        </authorList>
    </citation>
    <scope>NUCLEOTIDE SEQUENCE</scope>
</reference>
<evidence type="ECO:0000256" key="1">
    <source>
        <dbReference type="SAM" id="SignalP"/>
    </source>
</evidence>
<keyword evidence="1" id="KW-0732">Signal</keyword>